<reference evidence="2" key="1">
    <citation type="journal article" date="2019" name="Int. J. Syst. Evol. Microbiol.">
        <title>The Global Catalogue of Microorganisms (GCM) 10K type strain sequencing project: providing services to taxonomists for standard genome sequencing and annotation.</title>
        <authorList>
            <consortium name="The Broad Institute Genomics Platform"/>
            <consortium name="The Broad Institute Genome Sequencing Center for Infectious Disease"/>
            <person name="Wu L."/>
            <person name="Ma J."/>
        </authorList>
    </citation>
    <scope>NUCLEOTIDE SEQUENCE [LARGE SCALE GENOMIC DNA]</scope>
    <source>
        <strain evidence="2">CGMCC 1.18575</strain>
    </source>
</reference>
<comment type="caution">
    <text evidence="1">The sequence shown here is derived from an EMBL/GenBank/DDBJ whole genome shotgun (WGS) entry which is preliminary data.</text>
</comment>
<evidence type="ECO:0008006" key="3">
    <source>
        <dbReference type="Google" id="ProtNLM"/>
    </source>
</evidence>
<dbReference type="Proteomes" id="UP001596113">
    <property type="component" value="Unassembled WGS sequence"/>
</dbReference>
<accession>A0ABW0HRT9</accession>
<sequence length="55" mass="6245">MIEEYITIAYNFKLPVELMVGSTHVNGFVEQINDDDNIVISGQRYVLQEIDAIVS</sequence>
<gene>
    <name evidence="1" type="ORF">ACFPOF_10405</name>
</gene>
<name>A0ABW0HRT9_9BACL</name>
<evidence type="ECO:0000313" key="2">
    <source>
        <dbReference type="Proteomes" id="UP001596113"/>
    </source>
</evidence>
<evidence type="ECO:0000313" key="1">
    <source>
        <dbReference type="EMBL" id="MFC5403140.1"/>
    </source>
</evidence>
<protein>
    <recommendedName>
        <fullName evidence="3">DUF2642 domain-containing protein</fullName>
    </recommendedName>
</protein>
<proteinExistence type="predicted"/>
<dbReference type="RefSeq" id="WP_378132215.1">
    <property type="nucleotide sequence ID" value="NZ_JBHSMI010000020.1"/>
</dbReference>
<keyword evidence="2" id="KW-1185">Reference proteome</keyword>
<organism evidence="1 2">
    <name type="scientific">Cohnella soli</name>
    <dbReference type="NCBI Taxonomy" id="425005"/>
    <lineage>
        <taxon>Bacteria</taxon>
        <taxon>Bacillati</taxon>
        <taxon>Bacillota</taxon>
        <taxon>Bacilli</taxon>
        <taxon>Bacillales</taxon>
        <taxon>Paenibacillaceae</taxon>
        <taxon>Cohnella</taxon>
    </lineage>
</organism>
<dbReference type="EMBL" id="JBHSMI010000020">
    <property type="protein sequence ID" value="MFC5403140.1"/>
    <property type="molecule type" value="Genomic_DNA"/>
</dbReference>